<name>A0ABQ3K260_9PSEU</name>
<protein>
    <recommendedName>
        <fullName evidence="2">Alpha/beta hydrolase fold-3 domain-containing protein</fullName>
    </recommendedName>
</protein>
<dbReference type="PANTHER" id="PTHR48081:SF33">
    <property type="entry name" value="KYNURENINE FORMAMIDASE"/>
    <property type="match status" value="1"/>
</dbReference>
<dbReference type="InterPro" id="IPR013094">
    <property type="entry name" value="AB_hydrolase_3"/>
</dbReference>
<dbReference type="SUPFAM" id="SSF53474">
    <property type="entry name" value="alpha/beta-Hydrolases"/>
    <property type="match status" value="1"/>
</dbReference>
<accession>A0ABQ3K260</accession>
<proteinExistence type="predicted"/>
<dbReference type="Proteomes" id="UP000649955">
    <property type="component" value="Unassembled WGS sequence"/>
</dbReference>
<evidence type="ECO:0000313" key="4">
    <source>
        <dbReference type="Proteomes" id="UP000649955"/>
    </source>
</evidence>
<dbReference type="Pfam" id="PF07859">
    <property type="entry name" value="Abhydrolase_3"/>
    <property type="match status" value="1"/>
</dbReference>
<keyword evidence="4" id="KW-1185">Reference proteome</keyword>
<evidence type="ECO:0000259" key="2">
    <source>
        <dbReference type="Pfam" id="PF07859"/>
    </source>
</evidence>
<feature type="domain" description="Alpha/beta hydrolase fold-3" evidence="2">
    <location>
        <begin position="10"/>
        <end position="147"/>
    </location>
</feature>
<gene>
    <name evidence="3" type="ORF">GCM10017567_12070</name>
</gene>
<dbReference type="EMBL" id="BNAW01000003">
    <property type="protein sequence ID" value="GHF98846.1"/>
    <property type="molecule type" value="Genomic_DNA"/>
</dbReference>
<dbReference type="Gene3D" id="3.40.50.1820">
    <property type="entry name" value="alpha/beta hydrolase"/>
    <property type="match status" value="1"/>
</dbReference>
<dbReference type="InterPro" id="IPR029058">
    <property type="entry name" value="AB_hydrolase_fold"/>
</dbReference>
<dbReference type="PANTHER" id="PTHR48081">
    <property type="entry name" value="AB HYDROLASE SUPERFAMILY PROTEIN C4A8.06C"/>
    <property type="match status" value="1"/>
</dbReference>
<comment type="caution">
    <text evidence="3">The sequence shown here is derived from an EMBL/GenBank/DDBJ whole genome shotgun (WGS) entry which is preliminary data.</text>
</comment>
<evidence type="ECO:0000313" key="3">
    <source>
        <dbReference type="EMBL" id="GHF98846.1"/>
    </source>
</evidence>
<organism evidence="3 4">
    <name type="scientific">Amycolatopsis bullii</name>
    <dbReference type="NCBI Taxonomy" id="941987"/>
    <lineage>
        <taxon>Bacteria</taxon>
        <taxon>Bacillati</taxon>
        <taxon>Actinomycetota</taxon>
        <taxon>Actinomycetes</taxon>
        <taxon>Pseudonocardiales</taxon>
        <taxon>Pseudonocardiaceae</taxon>
        <taxon>Amycolatopsis</taxon>
    </lineage>
</organism>
<reference evidence="4" key="1">
    <citation type="journal article" date="2019" name="Int. J. Syst. Evol. Microbiol.">
        <title>The Global Catalogue of Microorganisms (GCM) 10K type strain sequencing project: providing services to taxonomists for standard genome sequencing and annotation.</title>
        <authorList>
            <consortium name="The Broad Institute Genomics Platform"/>
            <consortium name="The Broad Institute Genome Sequencing Center for Infectious Disease"/>
            <person name="Wu L."/>
            <person name="Ma J."/>
        </authorList>
    </citation>
    <scope>NUCLEOTIDE SEQUENCE [LARGE SCALE GENOMIC DNA]</scope>
    <source>
        <strain evidence="4">CGMCC 4.7680</strain>
    </source>
</reference>
<dbReference type="InterPro" id="IPR050300">
    <property type="entry name" value="GDXG_lipolytic_enzyme"/>
</dbReference>
<keyword evidence="1" id="KW-0378">Hydrolase</keyword>
<sequence>MALEIVAMVRSGLWIYRHAAALGIDRERIFLSGSSAGAQLVAMCLTRDWLPEPLKEAELVRGATLLGGLYDLEPLRSAYIGDAIGLTAAESARTSLIRNVHNDLPPSVIAHGGDETRAFAEEQERYVRSFQKAGVAVTEVAVPGHDHFDLPFGLGDPRHPLGAAAERMMRR</sequence>
<evidence type="ECO:0000256" key="1">
    <source>
        <dbReference type="ARBA" id="ARBA00022801"/>
    </source>
</evidence>